<evidence type="ECO:0000313" key="2">
    <source>
        <dbReference type="Proteomes" id="UP000605676"/>
    </source>
</evidence>
<dbReference type="EMBL" id="JAENRR010000036">
    <property type="protein sequence ID" value="MBK3518545.1"/>
    <property type="molecule type" value="Genomic_DNA"/>
</dbReference>
<name>A0ABS1HLJ4_9BACT</name>
<dbReference type="RefSeq" id="WP_200465772.1">
    <property type="nucleotide sequence ID" value="NZ_JAENRR010000036.1"/>
</dbReference>
<comment type="caution">
    <text evidence="1">The sequence shown here is derived from an EMBL/GenBank/DDBJ whole genome shotgun (WGS) entry which is preliminary data.</text>
</comment>
<dbReference type="Proteomes" id="UP000605676">
    <property type="component" value="Unassembled WGS sequence"/>
</dbReference>
<evidence type="ECO:0000313" key="1">
    <source>
        <dbReference type="EMBL" id="MBK3518545.1"/>
    </source>
</evidence>
<dbReference type="Pfam" id="PF09719">
    <property type="entry name" value="C_GCAxxG_C_C"/>
    <property type="match status" value="1"/>
</dbReference>
<proteinExistence type="predicted"/>
<reference evidence="1 2" key="1">
    <citation type="submission" date="2021-01" db="EMBL/GenBank/DDBJ databases">
        <title>Carboxyliciviraga sp.nov., isolated from coastal sediments.</title>
        <authorList>
            <person name="Lu D."/>
            <person name="Zhang T."/>
        </authorList>
    </citation>
    <scope>NUCLEOTIDE SEQUENCE [LARGE SCALE GENOMIC DNA]</scope>
    <source>
        <strain evidence="1 2">N1Y132</strain>
    </source>
</reference>
<accession>A0ABS1HLJ4</accession>
<gene>
    <name evidence="1" type="ORF">JIV24_14465</name>
</gene>
<dbReference type="NCBIfam" id="TIGR01909">
    <property type="entry name" value="C_GCAxxG_C_C"/>
    <property type="match status" value="1"/>
</dbReference>
<protein>
    <submittedName>
        <fullName evidence="1">C_GCAxxG_C_C family protein</fullName>
    </submittedName>
</protein>
<sequence>MEKKITTAIDAFYNGNNCAQSVIKAYVEDLQFNEDQALDMALGFGGGMGKMQKACGAVTGAYMVIGLHNSKEIQDVDERKTKTPEMIQLFRKQFCQRHQTDQCVHLLGCDIRTEAGQQLFKENNLKEKVCSKCIESSIAILEDMFKQD</sequence>
<keyword evidence="2" id="KW-1185">Reference proteome</keyword>
<organism evidence="1 2">
    <name type="scientific">Carboxylicivirga marina</name>
    <dbReference type="NCBI Taxonomy" id="2800988"/>
    <lineage>
        <taxon>Bacteria</taxon>
        <taxon>Pseudomonadati</taxon>
        <taxon>Bacteroidota</taxon>
        <taxon>Bacteroidia</taxon>
        <taxon>Marinilabiliales</taxon>
        <taxon>Marinilabiliaceae</taxon>
        <taxon>Carboxylicivirga</taxon>
    </lineage>
</organism>
<dbReference type="InterPro" id="IPR010181">
    <property type="entry name" value="CGCAxxGCC_motif"/>
</dbReference>